<dbReference type="AlphaFoldDB" id="A0A0Q4B940"/>
<accession>A0A0Q4B940</accession>
<name>A0A0Q4B940_9BACT</name>
<evidence type="ECO:0000313" key="2">
    <source>
        <dbReference type="Proteomes" id="UP000054172"/>
    </source>
</evidence>
<comment type="caution">
    <text evidence="1">The sequence shown here is derived from an EMBL/GenBank/DDBJ whole genome shotgun (WGS) entry which is preliminary data.</text>
</comment>
<keyword evidence="2" id="KW-1185">Reference proteome</keyword>
<dbReference type="STRING" id="1702214.AL399_03100"/>
<dbReference type="EMBL" id="LIIK01000010">
    <property type="protein sequence ID" value="KQM09162.1"/>
    <property type="molecule type" value="Genomic_DNA"/>
</dbReference>
<protein>
    <submittedName>
        <fullName evidence="1">Uncharacterized protein</fullName>
    </submittedName>
</protein>
<sequence>MSRFQLFTLDNSYLSYCILADLFYISSELGRQTVELHITDFASGNMCAILGLLGSHLEAIGSELSITSNRYPVVRTLVGNGFLRQHKREHTSREDNRAISYRKLRPADSKYFNLLFAQDLASAHAAAGSPMGDDLLLAIRISTAELFANTQQHSQATWVYSCGLFFPEKGRFEFTLADDGVGIHSSLGGELSTPENHSDWLLEALRQGATSRKDLPGGIGLPLILQLLRLNHGKLQMVSGRGFLHWDTSGFQLATLPHPFPGTVITLQLNSLDSTRYSRLIQKTLKAQ</sequence>
<proteinExistence type="predicted"/>
<evidence type="ECO:0000313" key="1">
    <source>
        <dbReference type="EMBL" id="KQM09162.1"/>
    </source>
</evidence>
<dbReference type="PATRIC" id="fig|1702214.3.peg.1108"/>
<reference evidence="1" key="1">
    <citation type="submission" date="2015-08" db="EMBL/GenBank/DDBJ databases">
        <title>Candidatus Bacteriodes Periocalifornicus.</title>
        <authorList>
            <person name="McLean J.S."/>
            <person name="Kelley S."/>
        </authorList>
    </citation>
    <scope>NUCLEOTIDE SEQUENCE [LARGE SCALE GENOMIC DNA]</scope>
    <source>
        <strain evidence="1">12B</strain>
    </source>
</reference>
<dbReference type="Proteomes" id="UP000054172">
    <property type="component" value="Unassembled WGS sequence"/>
</dbReference>
<organism evidence="1 2">
    <name type="scientific">Candidatus [Bacteroides] periocalifornicus</name>
    <dbReference type="NCBI Taxonomy" id="1702214"/>
    <lineage>
        <taxon>Bacteria</taxon>
        <taxon>Pseudomonadati</taxon>
        <taxon>Bacteroidota</taxon>
    </lineage>
</organism>
<gene>
    <name evidence="1" type="ORF">AL399_03100</name>
</gene>